<keyword evidence="2" id="KW-1185">Reference proteome</keyword>
<organism evidence="1 2">
    <name type="scientific">Cryptococcus depauperatus CBS 7841</name>
    <dbReference type="NCBI Taxonomy" id="1295531"/>
    <lineage>
        <taxon>Eukaryota</taxon>
        <taxon>Fungi</taxon>
        <taxon>Dikarya</taxon>
        <taxon>Basidiomycota</taxon>
        <taxon>Agaricomycotina</taxon>
        <taxon>Tremellomycetes</taxon>
        <taxon>Tremellales</taxon>
        <taxon>Cryptococcaceae</taxon>
        <taxon>Cryptococcus</taxon>
    </lineage>
</organism>
<dbReference type="EMBL" id="CP143784">
    <property type="protein sequence ID" value="WVN85352.1"/>
    <property type="molecule type" value="Genomic_DNA"/>
</dbReference>
<name>A0AAJ8LZ08_9TREE</name>
<evidence type="ECO:0000313" key="1">
    <source>
        <dbReference type="EMBL" id="WVN85352.1"/>
    </source>
</evidence>
<accession>A0AAJ8LZ08</accession>
<reference evidence="1" key="2">
    <citation type="journal article" date="2022" name="Elife">
        <title>Obligate sexual reproduction of a homothallic fungus closely related to the Cryptococcus pathogenic species complex.</title>
        <authorList>
            <person name="Passer A.R."/>
            <person name="Clancey S.A."/>
            <person name="Shea T."/>
            <person name="David-Palma M."/>
            <person name="Averette A.F."/>
            <person name="Boekhout T."/>
            <person name="Porcel B.M."/>
            <person name="Nowrousian M."/>
            <person name="Cuomo C.A."/>
            <person name="Sun S."/>
            <person name="Heitman J."/>
            <person name="Coelho M.A."/>
        </authorList>
    </citation>
    <scope>NUCLEOTIDE SEQUENCE</scope>
    <source>
        <strain evidence="1">CBS 7841</strain>
    </source>
</reference>
<proteinExistence type="predicted"/>
<reference evidence="1" key="1">
    <citation type="submission" date="2016-06" db="EMBL/GenBank/DDBJ databases">
        <authorList>
            <person name="Cuomo C."/>
            <person name="Litvintseva A."/>
            <person name="Heitman J."/>
            <person name="Chen Y."/>
            <person name="Sun S."/>
            <person name="Springer D."/>
            <person name="Dromer F."/>
            <person name="Young S."/>
            <person name="Zeng Q."/>
            <person name="Chapman S."/>
            <person name="Gujja S."/>
            <person name="Saif S."/>
            <person name="Birren B."/>
        </authorList>
    </citation>
    <scope>NUCLEOTIDE SEQUENCE</scope>
    <source>
        <strain evidence="1">CBS 7841</strain>
    </source>
</reference>
<sequence>MSWSNAMSFNHTVRYAITFGPQDSYYSFQAALADGLWRLSSSTGIVITYYREEGDDYNSIMAFETQHGWSPYSMSLLESLLGRISRSFIQMPCVRHASASNQQSVKPIVLYKMPPLT</sequence>
<reference evidence="1" key="3">
    <citation type="submission" date="2024-01" db="EMBL/GenBank/DDBJ databases">
        <authorList>
            <person name="Coelho M.A."/>
            <person name="David-Palma M."/>
            <person name="Shea T."/>
            <person name="Sun S."/>
            <person name="Cuomo C.A."/>
            <person name="Heitman J."/>
        </authorList>
    </citation>
    <scope>NUCLEOTIDE SEQUENCE</scope>
    <source>
        <strain evidence="1">CBS 7841</strain>
    </source>
</reference>
<dbReference type="AlphaFoldDB" id="A0AAJ8LZ08"/>
<gene>
    <name evidence="1" type="ORF">L203_100497</name>
</gene>
<protein>
    <submittedName>
        <fullName evidence="1">Uncharacterized protein</fullName>
    </submittedName>
</protein>
<dbReference type="RefSeq" id="XP_066066053.1">
    <property type="nucleotide sequence ID" value="XM_066209956.1"/>
</dbReference>
<dbReference type="Proteomes" id="UP000094043">
    <property type="component" value="Chromosome 1"/>
</dbReference>
<dbReference type="GeneID" id="91084713"/>
<dbReference type="KEGG" id="cdep:91084713"/>
<evidence type="ECO:0000313" key="2">
    <source>
        <dbReference type="Proteomes" id="UP000094043"/>
    </source>
</evidence>